<proteinExistence type="predicted"/>
<dbReference type="GO" id="GO:0003676">
    <property type="term" value="F:nucleic acid binding"/>
    <property type="evidence" value="ECO:0007669"/>
    <property type="project" value="InterPro"/>
</dbReference>
<dbReference type="HOGENOM" id="CLU_011734_0_0_3"/>
<feature type="domain" description="Integrase catalytic" evidence="2">
    <location>
        <begin position="505"/>
        <end position="697"/>
    </location>
</feature>
<evidence type="ECO:0000313" key="3">
    <source>
        <dbReference type="EMBL" id="AFY91354.1"/>
    </source>
</evidence>
<dbReference type="EMBL" id="CP003600">
    <property type="protein sequence ID" value="AFY91354.1"/>
    <property type="molecule type" value="Genomic_DNA"/>
</dbReference>
<accession>K9UF00</accession>
<dbReference type="Pfam" id="PF08722">
    <property type="entry name" value="Tn7_TnsA-like_N"/>
    <property type="match status" value="1"/>
</dbReference>
<feature type="region of interest" description="Disordered" evidence="1">
    <location>
        <begin position="853"/>
        <end position="882"/>
    </location>
</feature>
<dbReference type="PROSITE" id="PS50994">
    <property type="entry name" value="INTEGRASE"/>
    <property type="match status" value="1"/>
</dbReference>
<evidence type="ECO:0000256" key="1">
    <source>
        <dbReference type="SAM" id="MobiDB-lite"/>
    </source>
</evidence>
<evidence type="ECO:0000313" key="6">
    <source>
        <dbReference type="Proteomes" id="UP000010366"/>
    </source>
</evidence>
<protein>
    <submittedName>
        <fullName evidence="4">Integrase family protein</fullName>
    </submittedName>
</protein>
<name>K9UF00_CHAP6</name>
<reference evidence="4 6" key="1">
    <citation type="submission" date="2012-05" db="EMBL/GenBank/DDBJ databases">
        <title>Finished chromosome of genome of Chamaesiphon sp. PCC 6605.</title>
        <authorList>
            <consortium name="US DOE Joint Genome Institute"/>
            <person name="Gugger M."/>
            <person name="Coursin T."/>
            <person name="Rippka R."/>
            <person name="Tandeau De Marsac N."/>
            <person name="Huntemann M."/>
            <person name="Wei C.-L."/>
            <person name="Han J."/>
            <person name="Detter J.C."/>
            <person name="Han C."/>
            <person name="Tapia R."/>
            <person name="Chen A."/>
            <person name="Kyrpides N."/>
            <person name="Mavromatis K."/>
            <person name="Markowitz V."/>
            <person name="Szeto E."/>
            <person name="Ivanova N."/>
            <person name="Pagani I."/>
            <person name="Pati A."/>
            <person name="Goodwin L."/>
            <person name="Nordberg H.P."/>
            <person name="Cantor M.N."/>
            <person name="Hua S.X."/>
            <person name="Woyke T."/>
            <person name="Kerfeld C.A."/>
        </authorList>
    </citation>
    <scope>NUCLEOTIDE SEQUENCE [LARGE SCALE GENOMIC DNA]</scope>
    <source>
        <strain evidence="6">ATCC 27169 / PCC 6605</strain>
        <strain evidence="4">PCC 6605</strain>
    </source>
</reference>
<gene>
    <name evidence="3" type="ORF">Cha6605_0046</name>
    <name evidence="4" type="ORF">Cha6605_1898</name>
    <name evidence="5" type="ORF">Cha6605_1978</name>
</gene>
<dbReference type="GO" id="GO:0015074">
    <property type="term" value="P:DNA integration"/>
    <property type="evidence" value="ECO:0007669"/>
    <property type="project" value="InterPro"/>
</dbReference>
<dbReference type="KEGG" id="cmp:Cha6605_1898"/>
<dbReference type="InterPro" id="IPR036397">
    <property type="entry name" value="RNaseH_sf"/>
</dbReference>
<sequence>MNPREFERWCQTLNLPPAAIEAIAKIRSAPPSRRVQGRASNVSGTYPSQKMGLTIQFESHKVELWAIYLMEHDPTVLEFYDQPSCFKIQYTNKSGRKIGHYHTPDFFVLGTKSAAWVEWKTEAELEKLSEKYPTRYLQAADGSWRCPPGEAYASPLGLEYHVRTDASLDPIYIQNLIFLEDYLGFKTDSNPSIQALVKERVKTAPGITLAALLASSPQISANDVYVMIVLDQLYIALLDVPLVQHERVRLYPDRQTYDTYRESSQHQKDLTIADTAPPTLVANTRLRWDGRLWTLVNLGETTTTLLPEIGQPLQISSAFFYQLLDGGAINFPETEGATNPAVIALMEGASPSDLRTANQRFGAVMAEREQGAAGQSDVSKRTLYRWLKQLKEAELKYGCGYVGLLPKTQARGNRTTKAPNVSSELLNTFITGQFETPTQAPAASVYRAYQRACEQQGIPSLSRCTFYARLQQRPIHEQTEKRKGSKAAYRHQPWYWELTYSTPRHGDRPLGIVHIDHTQLDLELRSATTGRLLGRPWLTLMVDAYSRRILTIYLTFDPPSYRSCMMAIRICVQRFGRFPQAIVVDGGKEFHSVYFDTLLARYHCTKKTRPGAKPRFGSVIERLFGTTNTQLIFNLSGNTQATKQVREITKAVNPKQHALWTLGDLYAYLVEYAYVVYDQNEHPALSMSPQSAYEQGEMNAGERLHRRIAYDEDFILATHPSPRSGQALVQPGKGIKLNYLYYWSDAFRHPEVERTKVSVRYDPFDLGVAYAYVQGRWVKCISQYYSIFSGRSERELLLASLEIKQQAKLTQTNTTISAKRLADFLSNVTAHEALMLQRLRDLEGQNVLNTLGQRASSAPQSQPQPQTEPLAPNSLQTLAPTQPSPALVLDLSQIPLFEEYR</sequence>
<dbReference type="KEGG" id="cmp:Cha6605_1978"/>
<dbReference type="InterPro" id="IPR015378">
    <property type="entry name" value="Transposase-like_Mu_C"/>
</dbReference>
<dbReference type="AlphaFoldDB" id="K9UF00"/>
<dbReference type="Gene3D" id="3.30.420.10">
    <property type="entry name" value="Ribonuclease H-like superfamily/Ribonuclease H"/>
    <property type="match status" value="1"/>
</dbReference>
<feature type="compositionally biased region" description="Low complexity" evidence="1">
    <location>
        <begin position="855"/>
        <end position="865"/>
    </location>
</feature>
<keyword evidence="6" id="KW-1185">Reference proteome</keyword>
<dbReference type="SUPFAM" id="SSF53098">
    <property type="entry name" value="Ribonuclease H-like"/>
    <property type="match status" value="1"/>
</dbReference>
<dbReference type="InterPro" id="IPR012337">
    <property type="entry name" value="RNaseH-like_sf"/>
</dbReference>
<dbReference type="InterPro" id="IPR014833">
    <property type="entry name" value="TnsA_N"/>
</dbReference>
<dbReference type="STRING" id="1173020.Cha6605_0046"/>
<dbReference type="KEGG" id="cmp:Cha6605_0046"/>
<evidence type="ECO:0000259" key="2">
    <source>
        <dbReference type="PROSITE" id="PS50994"/>
    </source>
</evidence>
<dbReference type="EMBL" id="CP003600">
    <property type="protein sequence ID" value="AFY93083.1"/>
    <property type="molecule type" value="Genomic_DNA"/>
</dbReference>
<dbReference type="Pfam" id="PF09299">
    <property type="entry name" value="Mu-transpos_C"/>
    <property type="match status" value="1"/>
</dbReference>
<evidence type="ECO:0000313" key="4">
    <source>
        <dbReference type="EMBL" id="AFY93006.1"/>
    </source>
</evidence>
<evidence type="ECO:0000313" key="5">
    <source>
        <dbReference type="EMBL" id="AFY93083.1"/>
    </source>
</evidence>
<dbReference type="RefSeq" id="WP_015157549.1">
    <property type="nucleotide sequence ID" value="NC_019697.1"/>
</dbReference>
<organism evidence="4 6">
    <name type="scientific">Chamaesiphon minutus (strain ATCC 27169 / PCC 6605)</name>
    <dbReference type="NCBI Taxonomy" id="1173020"/>
    <lineage>
        <taxon>Bacteria</taxon>
        <taxon>Bacillati</taxon>
        <taxon>Cyanobacteriota</taxon>
        <taxon>Cyanophyceae</taxon>
        <taxon>Gomontiellales</taxon>
        <taxon>Chamaesiphonaceae</taxon>
        <taxon>Chamaesiphon</taxon>
    </lineage>
</organism>
<dbReference type="eggNOG" id="COG2801">
    <property type="taxonomic scope" value="Bacteria"/>
</dbReference>
<dbReference type="Proteomes" id="UP000010366">
    <property type="component" value="Chromosome"/>
</dbReference>
<dbReference type="PATRIC" id="fig|1173020.3.peg.2161"/>
<dbReference type="OrthoDB" id="501284at2"/>
<dbReference type="EMBL" id="CP003600">
    <property type="protein sequence ID" value="AFY93006.1"/>
    <property type="molecule type" value="Genomic_DNA"/>
</dbReference>
<dbReference type="InterPro" id="IPR001584">
    <property type="entry name" value="Integrase_cat-core"/>
</dbReference>